<dbReference type="Proteomes" id="UP000594638">
    <property type="component" value="Unassembled WGS sequence"/>
</dbReference>
<dbReference type="AlphaFoldDB" id="A0A8S0UEB0"/>
<evidence type="ECO:0000256" key="1">
    <source>
        <dbReference type="SAM" id="MobiDB-lite"/>
    </source>
</evidence>
<keyword evidence="3" id="KW-1185">Reference proteome</keyword>
<sequence length="147" mass="16290">MRLAPQAQDHRGAHFGFFGSNTSPADPKPIIQQPSQQPTIHLPNPTYISNIHNPMIHYPKSEIQSNLSGPALLLVVELQSRIFDRESDHSTSPPICLRKSAAGRSTPPPLLSLLTTNGGQELFNLVILIHALKRKEYNISDYVSFNS</sequence>
<proteinExistence type="predicted"/>
<evidence type="ECO:0000313" key="3">
    <source>
        <dbReference type="Proteomes" id="UP000594638"/>
    </source>
</evidence>
<comment type="caution">
    <text evidence="2">The sequence shown here is derived from an EMBL/GenBank/DDBJ whole genome shotgun (WGS) entry which is preliminary data.</text>
</comment>
<accession>A0A8S0UEB0</accession>
<protein>
    <submittedName>
        <fullName evidence="2">Uncharacterized protein</fullName>
    </submittedName>
</protein>
<organism evidence="2 3">
    <name type="scientific">Olea europaea subsp. europaea</name>
    <dbReference type="NCBI Taxonomy" id="158383"/>
    <lineage>
        <taxon>Eukaryota</taxon>
        <taxon>Viridiplantae</taxon>
        <taxon>Streptophyta</taxon>
        <taxon>Embryophyta</taxon>
        <taxon>Tracheophyta</taxon>
        <taxon>Spermatophyta</taxon>
        <taxon>Magnoliopsida</taxon>
        <taxon>eudicotyledons</taxon>
        <taxon>Gunneridae</taxon>
        <taxon>Pentapetalae</taxon>
        <taxon>asterids</taxon>
        <taxon>lamiids</taxon>
        <taxon>Lamiales</taxon>
        <taxon>Oleaceae</taxon>
        <taxon>Oleeae</taxon>
        <taxon>Olea</taxon>
    </lineage>
</organism>
<feature type="compositionally biased region" description="Low complexity" evidence="1">
    <location>
        <begin position="28"/>
        <end position="39"/>
    </location>
</feature>
<dbReference type="Gramene" id="OE9A067422T1">
    <property type="protein sequence ID" value="OE9A067422C1"/>
    <property type="gene ID" value="OE9A067422"/>
</dbReference>
<evidence type="ECO:0000313" key="2">
    <source>
        <dbReference type="EMBL" id="CAA3018203.1"/>
    </source>
</evidence>
<reference evidence="2 3" key="1">
    <citation type="submission" date="2019-12" db="EMBL/GenBank/DDBJ databases">
        <authorList>
            <person name="Alioto T."/>
            <person name="Alioto T."/>
            <person name="Gomez Garrido J."/>
        </authorList>
    </citation>
    <scope>NUCLEOTIDE SEQUENCE [LARGE SCALE GENOMIC DNA]</scope>
</reference>
<name>A0A8S0UEB0_OLEEU</name>
<feature type="region of interest" description="Disordered" evidence="1">
    <location>
        <begin position="1"/>
        <end position="39"/>
    </location>
</feature>
<dbReference type="EMBL" id="CACTIH010007798">
    <property type="protein sequence ID" value="CAA3018203.1"/>
    <property type="molecule type" value="Genomic_DNA"/>
</dbReference>
<gene>
    <name evidence="2" type="ORF">OLEA9_A067422</name>
</gene>